<dbReference type="STRING" id="576137.A0A1L7XUY4"/>
<evidence type="ECO:0000259" key="16">
    <source>
        <dbReference type="SMART" id="SM01217"/>
    </source>
</evidence>
<accession>A0A1L7XUY4</accession>
<feature type="signal peptide" evidence="15">
    <location>
        <begin position="1"/>
        <end position="19"/>
    </location>
</feature>
<keyword evidence="18" id="KW-1185">Reference proteome</keyword>
<dbReference type="FunFam" id="2.60.40.10:FF:000757">
    <property type="entry name" value="Beta-glucosidase G"/>
    <property type="match status" value="1"/>
</dbReference>
<dbReference type="SMART" id="SM01217">
    <property type="entry name" value="Fn3_like"/>
    <property type="match status" value="1"/>
</dbReference>
<feature type="chain" id="PRO_5009875321" description="beta-glucosidase" evidence="15">
    <location>
        <begin position="20"/>
        <end position="809"/>
    </location>
</feature>
<keyword evidence="8" id="KW-0378">Hydrolase</keyword>
<keyword evidence="6" id="KW-0964">Secreted</keyword>
<dbReference type="EMBL" id="FJOG01000060">
    <property type="protein sequence ID" value="CZR68844.1"/>
    <property type="molecule type" value="Genomic_DNA"/>
</dbReference>
<proteinExistence type="inferred from homology"/>
<evidence type="ECO:0000256" key="3">
    <source>
        <dbReference type="ARBA" id="ARBA00004987"/>
    </source>
</evidence>
<dbReference type="InterPro" id="IPR017853">
    <property type="entry name" value="GH"/>
</dbReference>
<keyword evidence="10" id="KW-0325">Glycoprotein</keyword>
<name>A0A1L7XUY4_9HELO</name>
<reference evidence="17 18" key="1">
    <citation type="submission" date="2016-03" db="EMBL/GenBank/DDBJ databases">
        <authorList>
            <person name="Ploux O."/>
        </authorList>
    </citation>
    <scope>NUCLEOTIDE SEQUENCE [LARGE SCALE GENOMIC DNA]</scope>
    <source>
        <strain evidence="17 18">UAMH 11012</strain>
    </source>
</reference>
<feature type="domain" description="Fibronectin type III-like" evidence="16">
    <location>
        <begin position="727"/>
        <end position="796"/>
    </location>
</feature>
<dbReference type="GO" id="GO:0008422">
    <property type="term" value="F:beta-glucosidase activity"/>
    <property type="evidence" value="ECO:0007669"/>
    <property type="project" value="UniProtKB-EC"/>
</dbReference>
<dbReference type="InterPro" id="IPR002772">
    <property type="entry name" value="Glyco_hydro_3_C"/>
</dbReference>
<keyword evidence="9" id="KW-0136">Cellulose degradation</keyword>
<dbReference type="InterPro" id="IPR036962">
    <property type="entry name" value="Glyco_hydro_3_N_sf"/>
</dbReference>
<dbReference type="EC" id="3.2.1.21" evidence="5"/>
<dbReference type="InterPro" id="IPR036881">
    <property type="entry name" value="Glyco_hydro_3_C_sf"/>
</dbReference>
<evidence type="ECO:0000256" key="10">
    <source>
        <dbReference type="ARBA" id="ARBA00023180"/>
    </source>
</evidence>
<gene>
    <name evidence="17" type="ORF">PAC_18744</name>
</gene>
<feature type="region of interest" description="Disordered" evidence="14">
    <location>
        <begin position="472"/>
        <end position="501"/>
    </location>
</feature>
<dbReference type="Gene3D" id="3.20.20.300">
    <property type="entry name" value="Glycoside hydrolase, family 3, N-terminal domain"/>
    <property type="match status" value="1"/>
</dbReference>
<evidence type="ECO:0000256" key="2">
    <source>
        <dbReference type="ARBA" id="ARBA00004613"/>
    </source>
</evidence>
<evidence type="ECO:0000256" key="15">
    <source>
        <dbReference type="SAM" id="SignalP"/>
    </source>
</evidence>
<organism evidence="17 18">
    <name type="scientific">Phialocephala subalpina</name>
    <dbReference type="NCBI Taxonomy" id="576137"/>
    <lineage>
        <taxon>Eukaryota</taxon>
        <taxon>Fungi</taxon>
        <taxon>Dikarya</taxon>
        <taxon>Ascomycota</taxon>
        <taxon>Pezizomycotina</taxon>
        <taxon>Leotiomycetes</taxon>
        <taxon>Helotiales</taxon>
        <taxon>Mollisiaceae</taxon>
        <taxon>Phialocephala</taxon>
        <taxon>Phialocephala fortinii species complex</taxon>
    </lineage>
</organism>
<dbReference type="InterPro" id="IPR001764">
    <property type="entry name" value="Glyco_hydro_3_N"/>
</dbReference>
<evidence type="ECO:0000256" key="6">
    <source>
        <dbReference type="ARBA" id="ARBA00022525"/>
    </source>
</evidence>
<comment type="similarity">
    <text evidence="4">Belongs to the glycosyl hydrolase 3 family.</text>
</comment>
<dbReference type="Pfam" id="PF01915">
    <property type="entry name" value="Glyco_hydro_3_C"/>
    <property type="match status" value="1"/>
</dbReference>
<evidence type="ECO:0000313" key="18">
    <source>
        <dbReference type="Proteomes" id="UP000184330"/>
    </source>
</evidence>
<keyword evidence="13" id="KW-0624">Polysaccharide degradation</keyword>
<dbReference type="GO" id="GO:0030245">
    <property type="term" value="P:cellulose catabolic process"/>
    <property type="evidence" value="ECO:0007669"/>
    <property type="project" value="UniProtKB-KW"/>
</dbReference>
<dbReference type="OrthoDB" id="416222at2759"/>
<dbReference type="GO" id="GO:0005576">
    <property type="term" value="C:extracellular region"/>
    <property type="evidence" value="ECO:0007669"/>
    <property type="project" value="UniProtKB-SubCell"/>
</dbReference>
<evidence type="ECO:0000256" key="9">
    <source>
        <dbReference type="ARBA" id="ARBA00023001"/>
    </source>
</evidence>
<evidence type="ECO:0000256" key="7">
    <source>
        <dbReference type="ARBA" id="ARBA00022729"/>
    </source>
</evidence>
<evidence type="ECO:0000256" key="5">
    <source>
        <dbReference type="ARBA" id="ARBA00012744"/>
    </source>
</evidence>
<comment type="catalytic activity">
    <reaction evidence="1">
        <text>Hydrolysis of terminal, non-reducing beta-D-glucosyl residues with release of beta-D-glucose.</text>
        <dbReference type="EC" id="3.2.1.21"/>
    </reaction>
</comment>
<keyword evidence="7 15" id="KW-0732">Signal</keyword>
<dbReference type="Proteomes" id="UP000184330">
    <property type="component" value="Unassembled WGS sequence"/>
</dbReference>
<keyword evidence="11" id="KW-0119">Carbohydrate metabolism</keyword>
<dbReference type="PANTHER" id="PTHR42715:SF14">
    <property type="entry name" value="BETA-GLUCOSIDASE D-RELATED"/>
    <property type="match status" value="1"/>
</dbReference>
<dbReference type="InterPro" id="IPR026891">
    <property type="entry name" value="Fn3-like"/>
</dbReference>
<sequence length="809" mass="85131">MRPTINVVAAALLLPLGAAQNTTSSTNTTTSTSEAILSSGEVSLGDWADAYAKAAALVAQLTNEEKITIITGGSVSSVNWTALEFKDGTQSVQGMAVYGSTSRTSLTETGYDYVTGFAESSALAMTWDKTLMYDQLKAVALEFYGKGFQVTNGPTSQPLGRTPWGGRLVETLGQDPYLNGIGFGIGAKAFSDAGIVAGGKHFLLNEQETNRQASGSDSDLAPYSSVADDKTMHETYLWSFYDGVKGGMGAVMCAMTKVNGTLSCENEDLLQGLLKTELGFPGLVFPDVGGQTNAFESANGGLDYGSSTYWTNATLQAGIDNGTFTQARLDDMAVRNVIGYFKVGLDNGTQPEYVGSDAYVDVRGNHSTIVRTNGAASLVLLKNTNNALPLSKPKSMALFGSHAGPVMAGPNYYFSVQGSGPTYEGHLAGGSGSGQTSFPYLITPQQALTTKASLDGTMIRWILNNTYTSSTDSGSGGFGGMTGNTTSGTAPSGNGTAPSLSKRAGGAAIAGLSGGTSLTQDIPDYATGAEVCMVFINALSGEGADRTELRNTDQDDLVSTVAENCNNTIVVVNTVGARLLDAWIENDNITAVVYGGLVGQESGNSLADVLYGDVNPSGRLPHTIAKNESDYNVEICETAVCNFTEGNYIDYRYFDKYNVTPRYEFGYGLSYTTFDYSDLTVNITNSTALASTYPTGGLAVGGKTDLWDEVISASVTVANNGTVDGNEVSQLYVEYPTAADQPVRQLRGFERTLISSGSSATVTFSVRRRDVSFWDVAAQEWAIASGNYVFSVGASSRDLRVSQTVTVGT</sequence>
<evidence type="ECO:0000256" key="4">
    <source>
        <dbReference type="ARBA" id="ARBA00005336"/>
    </source>
</evidence>
<keyword evidence="12" id="KW-0326">Glycosidase</keyword>
<comment type="subcellular location">
    <subcellularLocation>
        <location evidence="2">Secreted</location>
    </subcellularLocation>
</comment>
<dbReference type="PANTHER" id="PTHR42715">
    <property type="entry name" value="BETA-GLUCOSIDASE"/>
    <property type="match status" value="1"/>
</dbReference>
<dbReference type="InterPro" id="IPR013783">
    <property type="entry name" value="Ig-like_fold"/>
</dbReference>
<dbReference type="Gene3D" id="3.40.50.1700">
    <property type="entry name" value="Glycoside hydrolase family 3 C-terminal domain"/>
    <property type="match status" value="1"/>
</dbReference>
<dbReference type="FunFam" id="3.20.20.300:FF:000002">
    <property type="entry name" value="Probable beta-glucosidase"/>
    <property type="match status" value="1"/>
</dbReference>
<dbReference type="SUPFAM" id="SSF51445">
    <property type="entry name" value="(Trans)glycosidases"/>
    <property type="match status" value="1"/>
</dbReference>
<dbReference type="PRINTS" id="PR00133">
    <property type="entry name" value="GLHYDRLASE3"/>
</dbReference>
<comment type="pathway">
    <text evidence="3">Glycan metabolism; cellulose degradation.</text>
</comment>
<evidence type="ECO:0000256" key="1">
    <source>
        <dbReference type="ARBA" id="ARBA00000448"/>
    </source>
</evidence>
<dbReference type="InterPro" id="IPR050288">
    <property type="entry name" value="Cellulose_deg_GH3"/>
</dbReference>
<dbReference type="SUPFAM" id="SSF52279">
    <property type="entry name" value="Beta-D-glucan exohydrolase, C-terminal domain"/>
    <property type="match status" value="1"/>
</dbReference>
<evidence type="ECO:0000256" key="13">
    <source>
        <dbReference type="ARBA" id="ARBA00023326"/>
    </source>
</evidence>
<evidence type="ECO:0000256" key="11">
    <source>
        <dbReference type="ARBA" id="ARBA00023277"/>
    </source>
</evidence>
<evidence type="ECO:0000256" key="14">
    <source>
        <dbReference type="SAM" id="MobiDB-lite"/>
    </source>
</evidence>
<feature type="compositionally biased region" description="Polar residues" evidence="14">
    <location>
        <begin position="490"/>
        <end position="499"/>
    </location>
</feature>
<dbReference type="Pfam" id="PF00933">
    <property type="entry name" value="Glyco_hydro_3"/>
    <property type="match status" value="1"/>
</dbReference>
<dbReference type="Gene3D" id="2.60.40.10">
    <property type="entry name" value="Immunoglobulins"/>
    <property type="match status" value="1"/>
</dbReference>
<protein>
    <recommendedName>
        <fullName evidence="5">beta-glucosidase</fullName>
        <ecNumber evidence="5">3.2.1.21</ecNumber>
    </recommendedName>
</protein>
<evidence type="ECO:0000256" key="8">
    <source>
        <dbReference type="ARBA" id="ARBA00022801"/>
    </source>
</evidence>
<evidence type="ECO:0000256" key="12">
    <source>
        <dbReference type="ARBA" id="ARBA00023295"/>
    </source>
</evidence>
<dbReference type="Pfam" id="PF14310">
    <property type="entry name" value="Fn3-like"/>
    <property type="match status" value="1"/>
</dbReference>
<evidence type="ECO:0000313" key="17">
    <source>
        <dbReference type="EMBL" id="CZR68844.1"/>
    </source>
</evidence>
<dbReference type="AlphaFoldDB" id="A0A1L7XUY4"/>